<reference evidence="3 4" key="1">
    <citation type="submission" date="2012-08" db="EMBL/GenBank/DDBJ databases">
        <authorList>
            <person name="Gan P.H.P."/>
            <person name="Ikeda K."/>
            <person name="Irieda H."/>
            <person name="Narusaka M."/>
            <person name="O'Connell R.J."/>
            <person name="Narusaka Y."/>
            <person name="Takano Y."/>
            <person name="Kubo Y."/>
            <person name="Shirasu K."/>
        </authorList>
    </citation>
    <scope>NUCLEOTIDE SEQUENCE [LARGE SCALE GENOMIC DNA]</scope>
    <source>
        <strain evidence="3 4">Nara gc5</strain>
    </source>
</reference>
<keyword evidence="4" id="KW-1185">Reference proteome</keyword>
<name>A0A7J6J915_COLFN</name>
<sequence>MQAPPDTENPINADDASEVGDVHEASSLASLRSSIMENQVENGRTYHSLSAGKYSYPNDDRESERYDLQHHVWLVCLDGELALNPGHRTAKRVLDLGTGTGVWAIDYADAFPAAEVIGVDLSPIQPEWTPTNCFFEVDDLEKEWLWKTPFDFIMCRGMAGAFANVPAIIQKVYDNLTPGGWYEVGDLVLPLGCDDGTVSKDSALWKWHDAVYQASKQMGRPIDSPTVYIDAMKATGFVDVKLHEFKWPLNPWPKDPHLKILGDWQFHNLSMGLEAISLALLTRVMGWTKEEVFALCALARKELRSLKIHAYWRIQCLYARKPETEEDEETPAASFPRLFDSQKEVLALCALAWKDPRDRRIHAYWRVHCIYAKKPHDEKEA</sequence>
<organism evidence="3 4">
    <name type="scientific">Colletotrichum fructicola (strain Nara gc5)</name>
    <name type="common">Anthracnose fungus</name>
    <name type="synonym">Colletotrichum gloeosporioides (strain Nara gc5)</name>
    <dbReference type="NCBI Taxonomy" id="1213859"/>
    <lineage>
        <taxon>Eukaryota</taxon>
        <taxon>Fungi</taxon>
        <taxon>Dikarya</taxon>
        <taxon>Ascomycota</taxon>
        <taxon>Pezizomycotina</taxon>
        <taxon>Sordariomycetes</taxon>
        <taxon>Hypocreomycetidae</taxon>
        <taxon>Glomerellales</taxon>
        <taxon>Glomerellaceae</taxon>
        <taxon>Colletotrichum</taxon>
        <taxon>Colletotrichum gloeosporioides species complex</taxon>
    </lineage>
</organism>
<dbReference type="PANTHER" id="PTHR43591">
    <property type="entry name" value="METHYLTRANSFERASE"/>
    <property type="match status" value="1"/>
</dbReference>
<gene>
    <name evidence="3" type="ORF">CGGC5_v005646</name>
</gene>
<dbReference type="SUPFAM" id="SSF53335">
    <property type="entry name" value="S-adenosyl-L-methionine-dependent methyltransferases"/>
    <property type="match status" value="1"/>
</dbReference>
<dbReference type="AlphaFoldDB" id="A0A7J6J915"/>
<evidence type="ECO:0000313" key="3">
    <source>
        <dbReference type="EMBL" id="KAF4486497.1"/>
    </source>
</evidence>
<evidence type="ECO:0000256" key="1">
    <source>
        <dbReference type="ARBA" id="ARBA00038158"/>
    </source>
</evidence>
<evidence type="ECO:0000256" key="2">
    <source>
        <dbReference type="SAM" id="MobiDB-lite"/>
    </source>
</evidence>
<dbReference type="CDD" id="cd02440">
    <property type="entry name" value="AdoMet_MTases"/>
    <property type="match status" value="1"/>
</dbReference>
<protein>
    <submittedName>
        <fullName evidence="3">Secondary metabolism regulator LAE1</fullName>
    </submittedName>
</protein>
<dbReference type="Gene3D" id="3.40.50.150">
    <property type="entry name" value="Vaccinia Virus protein VP39"/>
    <property type="match status" value="1"/>
</dbReference>
<dbReference type="RefSeq" id="XP_066009056.1">
    <property type="nucleotide sequence ID" value="XM_066151491.1"/>
</dbReference>
<reference evidence="3 4" key="2">
    <citation type="submission" date="2020-04" db="EMBL/GenBank/DDBJ databases">
        <title>Genome sequencing and assembly of multiple isolates from the Colletotrichum gloeosporioides species complex.</title>
        <authorList>
            <person name="Gan P."/>
            <person name="Shirasu K."/>
        </authorList>
    </citation>
    <scope>NUCLEOTIDE SEQUENCE [LARGE SCALE GENOMIC DNA]</scope>
    <source>
        <strain evidence="3 4">Nara gc5</strain>
    </source>
</reference>
<dbReference type="PANTHER" id="PTHR43591:SF31">
    <property type="entry name" value="LAEA-LIKE, PUTATIVE (AFU_ORTHOLOGUE AFUA_8G01930)-RELATED"/>
    <property type="match status" value="1"/>
</dbReference>
<accession>A0A7J6J915</accession>
<dbReference type="InParanoid" id="A0A7J6J915"/>
<dbReference type="Proteomes" id="UP000011096">
    <property type="component" value="Unassembled WGS sequence"/>
</dbReference>
<dbReference type="GO" id="GO:0008168">
    <property type="term" value="F:methyltransferase activity"/>
    <property type="evidence" value="ECO:0007669"/>
    <property type="project" value="TreeGrafter"/>
</dbReference>
<comment type="similarity">
    <text evidence="1">Belongs to the methyltransferase superfamily. LaeA methyltransferase family.</text>
</comment>
<dbReference type="Pfam" id="PF13489">
    <property type="entry name" value="Methyltransf_23"/>
    <property type="match status" value="1"/>
</dbReference>
<dbReference type="OrthoDB" id="2013972at2759"/>
<feature type="region of interest" description="Disordered" evidence="2">
    <location>
        <begin position="1"/>
        <end position="22"/>
    </location>
</feature>
<dbReference type="GeneID" id="43608350"/>
<comment type="caution">
    <text evidence="3">The sequence shown here is derived from an EMBL/GenBank/DDBJ whole genome shotgun (WGS) entry which is preliminary data.</text>
</comment>
<dbReference type="EMBL" id="ANPB02000003">
    <property type="protein sequence ID" value="KAF4486497.1"/>
    <property type="molecule type" value="Genomic_DNA"/>
</dbReference>
<evidence type="ECO:0000313" key="4">
    <source>
        <dbReference type="Proteomes" id="UP000011096"/>
    </source>
</evidence>
<proteinExistence type="inferred from homology"/>
<dbReference type="InterPro" id="IPR029063">
    <property type="entry name" value="SAM-dependent_MTases_sf"/>
</dbReference>